<sequence length="90" mass="9830">MIVSTDKIYDFDEKSAARIMGVVPRTLRNWRKAGKIGFYRTPGGRVRYSIDQLIEVRTGGRVDAAFDPTFPPFAAQGSSTADAPVAIIPA</sequence>
<dbReference type="EMBL" id="CP117411">
    <property type="protein sequence ID" value="WCT73794.1"/>
    <property type="molecule type" value="Genomic_DNA"/>
</dbReference>
<keyword evidence="3" id="KW-1185">Reference proteome</keyword>
<accession>A0ABY7TPL7</accession>
<dbReference type="InterPro" id="IPR041657">
    <property type="entry name" value="HTH_17"/>
</dbReference>
<feature type="domain" description="Helix-turn-helix" evidence="1">
    <location>
        <begin position="16"/>
        <end position="55"/>
    </location>
</feature>
<dbReference type="Gene3D" id="1.10.1660.10">
    <property type="match status" value="1"/>
</dbReference>
<proteinExistence type="predicted"/>
<dbReference type="RefSeq" id="WP_273688304.1">
    <property type="nucleotide sequence ID" value="NZ_CP117411.1"/>
</dbReference>
<name>A0ABY7TPL7_9SPHN</name>
<dbReference type="Proteomes" id="UP001220395">
    <property type="component" value="Chromosome"/>
</dbReference>
<dbReference type="SUPFAM" id="SSF46955">
    <property type="entry name" value="Putative DNA-binding domain"/>
    <property type="match status" value="1"/>
</dbReference>
<evidence type="ECO:0000313" key="2">
    <source>
        <dbReference type="EMBL" id="WCT73794.1"/>
    </source>
</evidence>
<organism evidence="2 3">
    <name type="scientific">Sphingomonas naphthae</name>
    <dbReference type="NCBI Taxonomy" id="1813468"/>
    <lineage>
        <taxon>Bacteria</taxon>
        <taxon>Pseudomonadati</taxon>
        <taxon>Pseudomonadota</taxon>
        <taxon>Alphaproteobacteria</taxon>
        <taxon>Sphingomonadales</taxon>
        <taxon>Sphingomonadaceae</taxon>
        <taxon>Sphingomonas</taxon>
    </lineage>
</organism>
<evidence type="ECO:0000259" key="1">
    <source>
        <dbReference type="Pfam" id="PF12728"/>
    </source>
</evidence>
<dbReference type="InterPro" id="IPR009061">
    <property type="entry name" value="DNA-bd_dom_put_sf"/>
</dbReference>
<protein>
    <submittedName>
        <fullName evidence="2">MerR family transcriptional regulator</fullName>
    </submittedName>
</protein>
<gene>
    <name evidence="2" type="ORF">PQ455_00745</name>
</gene>
<reference evidence="2 3" key="1">
    <citation type="submission" date="2023-02" db="EMBL/GenBank/DDBJ databases">
        <title>Genome sequence of Sphingomonas naphthae.</title>
        <authorList>
            <person name="Kim S."/>
            <person name="Heo J."/>
            <person name="Kwon S.-W."/>
        </authorList>
    </citation>
    <scope>NUCLEOTIDE SEQUENCE [LARGE SCALE GENOMIC DNA]</scope>
    <source>
        <strain evidence="2 3">KACC 18716</strain>
    </source>
</reference>
<dbReference type="Pfam" id="PF12728">
    <property type="entry name" value="HTH_17"/>
    <property type="match status" value="1"/>
</dbReference>
<evidence type="ECO:0000313" key="3">
    <source>
        <dbReference type="Proteomes" id="UP001220395"/>
    </source>
</evidence>